<protein>
    <submittedName>
        <fullName evidence="6">ATPase component of ABC-type sugar transporter</fullName>
    </submittedName>
</protein>
<evidence type="ECO:0000259" key="5">
    <source>
        <dbReference type="PROSITE" id="PS50893"/>
    </source>
</evidence>
<feature type="domain" description="ABC transporter" evidence="5">
    <location>
        <begin position="1"/>
        <end position="227"/>
    </location>
</feature>
<evidence type="ECO:0000256" key="2">
    <source>
        <dbReference type="ARBA" id="ARBA00022741"/>
    </source>
</evidence>
<keyword evidence="1" id="KW-0813">Transport</keyword>
<name>K6GT29_9BACT</name>
<dbReference type="InterPro" id="IPR027417">
    <property type="entry name" value="P-loop_NTPase"/>
</dbReference>
<dbReference type="Proteomes" id="UP000006272">
    <property type="component" value="Unassembled WGS sequence"/>
</dbReference>
<dbReference type="EMBL" id="ALAO01000097">
    <property type="protein sequence ID" value="EKO40045.1"/>
    <property type="molecule type" value="Genomic_DNA"/>
</dbReference>
<dbReference type="PANTHER" id="PTHR42781:SF4">
    <property type="entry name" value="SPERMIDINE_PUTRESCINE IMPORT ATP-BINDING PROTEIN POTA"/>
    <property type="match status" value="1"/>
</dbReference>
<feature type="region of interest" description="Disordered" evidence="4">
    <location>
        <begin position="230"/>
        <end position="284"/>
    </location>
</feature>
<organism evidence="6 7">
    <name type="scientific">Solidesulfovibrio magneticus str. Maddingley MBC34</name>
    <dbReference type="NCBI Taxonomy" id="1206767"/>
    <lineage>
        <taxon>Bacteria</taxon>
        <taxon>Pseudomonadati</taxon>
        <taxon>Thermodesulfobacteriota</taxon>
        <taxon>Desulfovibrionia</taxon>
        <taxon>Desulfovibrionales</taxon>
        <taxon>Desulfovibrionaceae</taxon>
        <taxon>Solidesulfovibrio</taxon>
    </lineage>
</organism>
<dbReference type="SMART" id="SM00382">
    <property type="entry name" value="AAA"/>
    <property type="match status" value="1"/>
</dbReference>
<dbReference type="PANTHER" id="PTHR42781">
    <property type="entry name" value="SPERMIDINE/PUTRESCINE IMPORT ATP-BINDING PROTEIN POTA"/>
    <property type="match status" value="1"/>
</dbReference>
<dbReference type="InterPro" id="IPR050093">
    <property type="entry name" value="ABC_SmlMolc_Importer"/>
</dbReference>
<dbReference type="GO" id="GO:0005524">
    <property type="term" value="F:ATP binding"/>
    <property type="evidence" value="ECO:0007669"/>
    <property type="project" value="UniProtKB-KW"/>
</dbReference>
<accession>K6GT29</accession>
<dbReference type="InterPro" id="IPR003439">
    <property type="entry name" value="ABC_transporter-like_ATP-bd"/>
</dbReference>
<keyword evidence="2" id="KW-0547">Nucleotide-binding</keyword>
<keyword evidence="3" id="KW-0067">ATP-binding</keyword>
<sequence length="284" mass="30214">MLHARVVKRLPHFTLEAEIRCPAGAVTVLTGPSGSGKSTLLRLLAGLDDPDEGVIGLGDAVWRDTAAGVRLPARRRDIGLVFQDYSLFPHMTLARNVAYAAVDAGYADELLALFGIRHLAGAKPAAMSGGERQRGAICQALARRPRALLLDEPFSALDAATRLALRAQLLEVRDRFGIPIVHVTHDLAEAAQLGDVILSINGGRLDPDWFDRQLDVHLREQGALLARRGIDWAGGGPEPGGQDADGPTACRGRERPARRPSALPAGFAGAPKARASSPPEDHAV</sequence>
<evidence type="ECO:0000256" key="4">
    <source>
        <dbReference type="SAM" id="MobiDB-lite"/>
    </source>
</evidence>
<dbReference type="PROSITE" id="PS50893">
    <property type="entry name" value="ABC_TRANSPORTER_2"/>
    <property type="match status" value="1"/>
</dbReference>
<dbReference type="PATRIC" id="fig|1206767.3.peg.1237"/>
<proteinExistence type="predicted"/>
<evidence type="ECO:0000256" key="3">
    <source>
        <dbReference type="ARBA" id="ARBA00022840"/>
    </source>
</evidence>
<dbReference type="GO" id="GO:0016887">
    <property type="term" value="F:ATP hydrolysis activity"/>
    <property type="evidence" value="ECO:0007669"/>
    <property type="project" value="InterPro"/>
</dbReference>
<evidence type="ECO:0000313" key="6">
    <source>
        <dbReference type="EMBL" id="EKO40045.1"/>
    </source>
</evidence>
<keyword evidence="6" id="KW-0762">Sugar transport</keyword>
<comment type="caution">
    <text evidence="6">The sequence shown here is derived from an EMBL/GenBank/DDBJ whole genome shotgun (WGS) entry which is preliminary data.</text>
</comment>
<gene>
    <name evidence="6" type="ORF">B193_1267</name>
</gene>
<evidence type="ECO:0000313" key="7">
    <source>
        <dbReference type="Proteomes" id="UP000006272"/>
    </source>
</evidence>
<evidence type="ECO:0000256" key="1">
    <source>
        <dbReference type="ARBA" id="ARBA00022448"/>
    </source>
</evidence>
<dbReference type="SUPFAM" id="SSF52540">
    <property type="entry name" value="P-loop containing nucleoside triphosphate hydrolases"/>
    <property type="match status" value="1"/>
</dbReference>
<dbReference type="Gene3D" id="3.40.50.300">
    <property type="entry name" value="P-loop containing nucleotide triphosphate hydrolases"/>
    <property type="match status" value="1"/>
</dbReference>
<dbReference type="AlphaFoldDB" id="K6GT29"/>
<reference evidence="6 7" key="1">
    <citation type="submission" date="2012-07" db="EMBL/GenBank/DDBJ databases">
        <title>Draft genome sequence of Desulfovibrio magneticus str. Maddingley MBC34 obtained from a metagenomic sequence of a methanogenic enrichment isolated from coal-seam formation water in Victoria, Australia.</title>
        <authorList>
            <person name="Greenfield P."/>
            <person name="Hendry P."/>
            <person name="Li D."/>
            <person name="Rosewarne C.P."/>
            <person name="Tran-Dinh N."/>
            <person name="Elbourne L.D.H."/>
            <person name="Paulsen I.T."/>
            <person name="Midgley D.J."/>
        </authorList>
    </citation>
    <scope>NUCLEOTIDE SEQUENCE [LARGE SCALE GENOMIC DNA]</scope>
    <source>
        <strain evidence="7">Maddingley MBC34</strain>
    </source>
</reference>
<dbReference type="Pfam" id="PF00005">
    <property type="entry name" value="ABC_tran"/>
    <property type="match status" value="1"/>
</dbReference>
<dbReference type="InterPro" id="IPR003593">
    <property type="entry name" value="AAA+_ATPase"/>
</dbReference>